<feature type="domain" description="DUF7946" evidence="1">
    <location>
        <begin position="14"/>
        <end position="183"/>
    </location>
</feature>
<dbReference type="Pfam" id="PF25678">
    <property type="entry name" value="DUF7946"/>
    <property type="match status" value="1"/>
</dbReference>
<dbReference type="Proteomes" id="UP000473470">
    <property type="component" value="Unassembled WGS sequence"/>
</dbReference>
<accession>A0A6L3N217</accession>
<proteinExistence type="predicted"/>
<gene>
    <name evidence="2" type="ORF">F7R25_10650</name>
</gene>
<evidence type="ECO:0000259" key="1">
    <source>
        <dbReference type="Pfam" id="PF25678"/>
    </source>
</evidence>
<dbReference type="EMBL" id="VZOK01000012">
    <property type="protein sequence ID" value="KAB0638924.1"/>
    <property type="molecule type" value="Genomic_DNA"/>
</dbReference>
<name>A0A6L3N217_9BURK</name>
<protein>
    <recommendedName>
        <fullName evidence="1">DUF7946 domain-containing protein</fullName>
    </recommendedName>
</protein>
<evidence type="ECO:0000313" key="2">
    <source>
        <dbReference type="EMBL" id="KAB0638924.1"/>
    </source>
</evidence>
<organism evidence="2 3">
    <name type="scientific">Burkholderia stagnalis</name>
    <dbReference type="NCBI Taxonomy" id="1503054"/>
    <lineage>
        <taxon>Bacteria</taxon>
        <taxon>Pseudomonadati</taxon>
        <taxon>Pseudomonadota</taxon>
        <taxon>Betaproteobacteria</taxon>
        <taxon>Burkholderiales</taxon>
        <taxon>Burkholderiaceae</taxon>
        <taxon>Burkholderia</taxon>
        <taxon>Burkholderia cepacia complex</taxon>
    </lineage>
</organism>
<sequence length="280" mass="31267">MNQPSEEKEVSALIRVEGGTADEGILDLHDGARTMLGIARAVNIASHAFANNDQIRTRADRAHGVQAFVHSSLKGCFEERIDIRFNATTIKRIGPSKLVNSFWDYLTCCWSAALGLPYTPETAYVQATLSRDPDFIYEIADALESAMRELQRPIESDDSVSITLARLRKGDLLTMDRHTRDFVTVREIKTDKRIIQGNITRYNVLSDFGRLYSDEDGKVISFEIAGSSGNRVKKLVVDSMAKRIDGRTGKLQLKVSSIESAQGFVKRYVIHDAIPIQTDD</sequence>
<dbReference type="AlphaFoldDB" id="A0A6L3N217"/>
<comment type="caution">
    <text evidence="2">The sequence shown here is derived from an EMBL/GenBank/DDBJ whole genome shotgun (WGS) entry which is preliminary data.</text>
</comment>
<dbReference type="InterPro" id="IPR057706">
    <property type="entry name" value="DUF7946"/>
</dbReference>
<reference evidence="2 3" key="1">
    <citation type="submission" date="2019-09" db="EMBL/GenBank/DDBJ databases">
        <title>Draft genome sequences of 48 bacterial type strains from the CCUG.</title>
        <authorList>
            <person name="Tunovic T."/>
            <person name="Pineiro-Iglesias B."/>
            <person name="Unosson C."/>
            <person name="Inganas E."/>
            <person name="Ohlen M."/>
            <person name="Cardew S."/>
            <person name="Jensie-Markopoulos S."/>
            <person name="Salva-Serra F."/>
            <person name="Jaen-Luchoro D."/>
            <person name="Karlsson R."/>
            <person name="Svensson-Stadler L."/>
            <person name="Chun J."/>
            <person name="Moore E."/>
        </authorList>
    </citation>
    <scope>NUCLEOTIDE SEQUENCE [LARGE SCALE GENOMIC DNA]</scope>
    <source>
        <strain evidence="2 3">CCUG 65686</strain>
    </source>
</reference>
<dbReference type="RefSeq" id="WP_150998755.1">
    <property type="nucleotide sequence ID" value="NZ_CABVPM010000014.1"/>
</dbReference>
<evidence type="ECO:0000313" key="3">
    <source>
        <dbReference type="Proteomes" id="UP000473470"/>
    </source>
</evidence>